<evidence type="ECO:0000313" key="3">
    <source>
        <dbReference type="Proteomes" id="UP000324222"/>
    </source>
</evidence>
<dbReference type="AlphaFoldDB" id="A0A5B7GTJ1"/>
<sequence>MPGACADGRRRRCKEGWRKYLRNDTERNSDKSLGAQGETGRVHGRVPDARCGRERLEWVFIMARHDYEKKITITE</sequence>
<name>A0A5B7GTJ1_PORTR</name>
<comment type="caution">
    <text evidence="2">The sequence shown here is derived from an EMBL/GenBank/DDBJ whole genome shotgun (WGS) entry which is preliminary data.</text>
</comment>
<keyword evidence="3" id="KW-1185">Reference proteome</keyword>
<dbReference type="Proteomes" id="UP000324222">
    <property type="component" value="Unassembled WGS sequence"/>
</dbReference>
<reference evidence="2 3" key="1">
    <citation type="submission" date="2019-05" db="EMBL/GenBank/DDBJ databases">
        <title>Another draft genome of Portunus trituberculatus and its Hox gene families provides insights of decapod evolution.</title>
        <authorList>
            <person name="Jeong J.-H."/>
            <person name="Song I."/>
            <person name="Kim S."/>
            <person name="Choi T."/>
            <person name="Kim D."/>
            <person name="Ryu S."/>
            <person name="Kim W."/>
        </authorList>
    </citation>
    <scope>NUCLEOTIDE SEQUENCE [LARGE SCALE GENOMIC DNA]</scope>
    <source>
        <tissue evidence="2">Muscle</tissue>
    </source>
</reference>
<organism evidence="2 3">
    <name type="scientific">Portunus trituberculatus</name>
    <name type="common">Swimming crab</name>
    <name type="synonym">Neptunus trituberculatus</name>
    <dbReference type="NCBI Taxonomy" id="210409"/>
    <lineage>
        <taxon>Eukaryota</taxon>
        <taxon>Metazoa</taxon>
        <taxon>Ecdysozoa</taxon>
        <taxon>Arthropoda</taxon>
        <taxon>Crustacea</taxon>
        <taxon>Multicrustacea</taxon>
        <taxon>Malacostraca</taxon>
        <taxon>Eumalacostraca</taxon>
        <taxon>Eucarida</taxon>
        <taxon>Decapoda</taxon>
        <taxon>Pleocyemata</taxon>
        <taxon>Brachyura</taxon>
        <taxon>Eubrachyura</taxon>
        <taxon>Portunoidea</taxon>
        <taxon>Portunidae</taxon>
        <taxon>Portuninae</taxon>
        <taxon>Portunus</taxon>
    </lineage>
</organism>
<gene>
    <name evidence="2" type="ORF">E2C01_055004</name>
</gene>
<accession>A0A5B7GTJ1</accession>
<feature type="region of interest" description="Disordered" evidence="1">
    <location>
        <begin position="25"/>
        <end position="46"/>
    </location>
</feature>
<protein>
    <submittedName>
        <fullName evidence="2">Uncharacterized protein</fullName>
    </submittedName>
</protein>
<evidence type="ECO:0000313" key="2">
    <source>
        <dbReference type="EMBL" id="MPC60943.1"/>
    </source>
</evidence>
<proteinExistence type="predicted"/>
<dbReference type="EMBL" id="VSRR010018058">
    <property type="protein sequence ID" value="MPC60943.1"/>
    <property type="molecule type" value="Genomic_DNA"/>
</dbReference>
<evidence type="ECO:0000256" key="1">
    <source>
        <dbReference type="SAM" id="MobiDB-lite"/>
    </source>
</evidence>